<keyword evidence="3" id="KW-1133">Transmembrane helix</keyword>
<proteinExistence type="predicted"/>
<dbReference type="KEGG" id="tzo:THMIRHAT_01210"/>
<evidence type="ECO:0000313" key="4">
    <source>
        <dbReference type="EMBL" id="BBP42375.1"/>
    </source>
</evidence>
<organism evidence="4 5">
    <name type="scientific">Thiosulfativibrio zosterae</name>
    <dbReference type="NCBI Taxonomy" id="2675053"/>
    <lineage>
        <taxon>Bacteria</taxon>
        <taxon>Pseudomonadati</taxon>
        <taxon>Pseudomonadota</taxon>
        <taxon>Gammaproteobacteria</taxon>
        <taxon>Thiotrichales</taxon>
        <taxon>Piscirickettsiaceae</taxon>
        <taxon>Thiosulfativibrio</taxon>
    </lineage>
</organism>
<evidence type="ECO:0000256" key="2">
    <source>
        <dbReference type="SAM" id="MobiDB-lite"/>
    </source>
</evidence>
<keyword evidence="3" id="KW-0472">Membrane</keyword>
<dbReference type="Proteomes" id="UP000501466">
    <property type="component" value="Chromosome"/>
</dbReference>
<feature type="compositionally biased region" description="Basic and acidic residues" evidence="2">
    <location>
        <begin position="22"/>
        <end position="35"/>
    </location>
</feature>
<feature type="region of interest" description="Disordered" evidence="2">
    <location>
        <begin position="17"/>
        <end position="49"/>
    </location>
</feature>
<reference evidence="5" key="1">
    <citation type="submission" date="2019-11" db="EMBL/GenBank/DDBJ databases">
        <title>Isolation and characterization of two novel species in the genus Thiomicrorhabdus.</title>
        <authorList>
            <person name="Mochizuki J."/>
            <person name="Kojima H."/>
            <person name="Fukui M."/>
        </authorList>
    </citation>
    <scope>NUCLEOTIDE SEQUENCE [LARGE SCALE GENOMIC DNA]</scope>
    <source>
        <strain evidence="5">AkT22</strain>
    </source>
</reference>
<gene>
    <name evidence="4" type="ORF">THMIRHAT_01210</name>
</gene>
<evidence type="ECO:0008006" key="6">
    <source>
        <dbReference type="Google" id="ProtNLM"/>
    </source>
</evidence>
<keyword evidence="3" id="KW-0812">Transmembrane</keyword>
<evidence type="ECO:0000256" key="1">
    <source>
        <dbReference type="SAM" id="Coils"/>
    </source>
</evidence>
<dbReference type="RefSeq" id="WP_173289747.1">
    <property type="nucleotide sequence ID" value="NZ_AP021888.1"/>
</dbReference>
<feature type="coiled-coil region" evidence="1">
    <location>
        <begin position="94"/>
        <end position="163"/>
    </location>
</feature>
<dbReference type="EMBL" id="AP021888">
    <property type="protein sequence ID" value="BBP42375.1"/>
    <property type="molecule type" value="Genomic_DNA"/>
</dbReference>
<keyword evidence="1" id="KW-0175">Coiled coil</keyword>
<sequence>MKSETITPKANRRILDAQLVDEEPRADSRPFDTFHQESAASKSTKNPEKNSVLSALLPQKFSDYLQLILGFSVLLLILVLWLKQKDQDWQIEQINQLQSQVAQLSHVQETLQSKQSDLQQSLEAQQQAALALENKPLVSQADLENLKSQLKTLESQVTDFSLSAQSQAKTVLDEAQKTLQDWLANQSLAKPNDESLPEAVQQRLQSMGQQLTDLFAFKDQQLAQKAPEKTDPLSEMQLQKWILEINTQWLLAGNIVQTQQRLQALEQAAGLSDFSQKMHLMRLIGEDLARLDNLNTTMATALWKPEASSALKVWLSKQSQQKQAANPENTALKMPLSEESNIQTPETLSPWQRLQQAFASVFTVKKRESDQDLTRVEQSLMQDVLLQRAYLWVEQLDWAMQSGSEIKKQQALTQLNTYVSQYWPTSNQAELDSLLQPYESVQFKALQPLSVVNAL</sequence>
<dbReference type="AlphaFoldDB" id="A0A6F8PJV1"/>
<evidence type="ECO:0000256" key="3">
    <source>
        <dbReference type="SAM" id="Phobius"/>
    </source>
</evidence>
<feature type="transmembrane region" description="Helical" evidence="3">
    <location>
        <begin position="64"/>
        <end position="82"/>
    </location>
</feature>
<evidence type="ECO:0000313" key="5">
    <source>
        <dbReference type="Proteomes" id="UP000501466"/>
    </source>
</evidence>
<keyword evidence="5" id="KW-1185">Reference proteome</keyword>
<accession>A0A6F8PJV1</accession>
<feature type="compositionally biased region" description="Polar residues" evidence="2">
    <location>
        <begin position="36"/>
        <end position="49"/>
    </location>
</feature>
<name>A0A6F8PJV1_9GAMM</name>
<protein>
    <recommendedName>
        <fullName evidence="6">Uroporphyrinogen-III C-methyltransferase</fullName>
    </recommendedName>
</protein>